<evidence type="ECO:0000313" key="6">
    <source>
        <dbReference type="Proteomes" id="UP000319809"/>
    </source>
</evidence>
<comment type="cofactor">
    <cofactor evidence="1">
        <name>Mg(2+)</name>
        <dbReference type="ChEBI" id="CHEBI:18420"/>
    </cofactor>
</comment>
<dbReference type="GO" id="GO:0016787">
    <property type="term" value="F:hydrolase activity"/>
    <property type="evidence" value="ECO:0007669"/>
    <property type="project" value="UniProtKB-KW"/>
</dbReference>
<evidence type="ECO:0000259" key="4">
    <source>
        <dbReference type="PROSITE" id="PS51462"/>
    </source>
</evidence>
<dbReference type="PROSITE" id="PS00893">
    <property type="entry name" value="NUDIX_BOX"/>
    <property type="match status" value="1"/>
</dbReference>
<dbReference type="PANTHER" id="PTHR43046:SF15">
    <property type="entry name" value="MUTT_NUDIX FAMILY PROTEIN"/>
    <property type="match status" value="1"/>
</dbReference>
<evidence type="ECO:0000256" key="2">
    <source>
        <dbReference type="ARBA" id="ARBA00022801"/>
    </source>
</evidence>
<evidence type="ECO:0000256" key="3">
    <source>
        <dbReference type="RuleBase" id="RU003476"/>
    </source>
</evidence>
<reference evidence="5 6" key="1">
    <citation type="submission" date="2019-06" db="EMBL/GenBank/DDBJ databases">
        <title>The genome of Shewanella sp. SM1901.</title>
        <authorList>
            <person name="Cha Q."/>
        </authorList>
    </citation>
    <scope>NUCLEOTIDE SEQUENCE [LARGE SCALE GENOMIC DNA]</scope>
    <source>
        <strain evidence="5 6">SM1901</strain>
    </source>
</reference>
<sequence length="182" mass="20651">MSSSAMRHLITHYHIDTPKDVVVANQQTMLIRLATRGIVMRGKQILMLYTQRYHDYSLPGGGVDAGESIEHGLIRELQEETGAKAISNIVPFGLYEEYRPWLRDGYTLVNMLSYCFTCDIASELGETQFEAHEISNGMMPIWVDIDEAIQHNLDTIANSNKKGSSIERETYLLKLVKQELLS</sequence>
<dbReference type="PRINTS" id="PR00502">
    <property type="entry name" value="NUDIXFAMILY"/>
</dbReference>
<evidence type="ECO:0000313" key="5">
    <source>
        <dbReference type="EMBL" id="QDE33300.1"/>
    </source>
</evidence>
<dbReference type="Gene3D" id="3.90.79.10">
    <property type="entry name" value="Nucleoside Triphosphate Pyrophosphohydrolase"/>
    <property type="match status" value="1"/>
</dbReference>
<gene>
    <name evidence="5" type="ORF">FH971_16145</name>
</gene>
<dbReference type="Proteomes" id="UP000319809">
    <property type="component" value="Chromosome"/>
</dbReference>
<feature type="domain" description="Nudix hydrolase" evidence="4">
    <location>
        <begin position="30"/>
        <end position="168"/>
    </location>
</feature>
<dbReference type="EMBL" id="CP041036">
    <property type="protein sequence ID" value="QDE33300.1"/>
    <property type="molecule type" value="Genomic_DNA"/>
</dbReference>
<dbReference type="InterPro" id="IPR000086">
    <property type="entry name" value="NUDIX_hydrolase_dom"/>
</dbReference>
<dbReference type="InterPro" id="IPR020476">
    <property type="entry name" value="Nudix_hydrolase"/>
</dbReference>
<keyword evidence="2 3" id="KW-0378">Hydrolase</keyword>
<dbReference type="KEGG" id="spol:FH971_16145"/>
<dbReference type="AlphaFoldDB" id="A0A4Y5YKH6"/>
<dbReference type="PANTHER" id="PTHR43046">
    <property type="entry name" value="GDP-MANNOSE MANNOSYL HYDROLASE"/>
    <property type="match status" value="1"/>
</dbReference>
<proteinExistence type="inferred from homology"/>
<name>A0A4Y5YKH6_9GAMM</name>
<protein>
    <submittedName>
        <fullName evidence="5">NUDIX domain-containing protein</fullName>
    </submittedName>
</protein>
<dbReference type="InterPro" id="IPR015797">
    <property type="entry name" value="NUDIX_hydrolase-like_dom_sf"/>
</dbReference>
<keyword evidence="6" id="KW-1185">Reference proteome</keyword>
<dbReference type="Pfam" id="PF00293">
    <property type="entry name" value="NUDIX"/>
    <property type="match status" value="1"/>
</dbReference>
<evidence type="ECO:0000256" key="1">
    <source>
        <dbReference type="ARBA" id="ARBA00001946"/>
    </source>
</evidence>
<comment type="similarity">
    <text evidence="3">Belongs to the Nudix hydrolase family.</text>
</comment>
<accession>A0A4Y5YKH6</accession>
<dbReference type="SUPFAM" id="SSF55811">
    <property type="entry name" value="Nudix"/>
    <property type="match status" value="1"/>
</dbReference>
<organism evidence="5 6">
    <name type="scientific">Shewanella polaris</name>
    <dbReference type="NCBI Taxonomy" id="2588449"/>
    <lineage>
        <taxon>Bacteria</taxon>
        <taxon>Pseudomonadati</taxon>
        <taxon>Pseudomonadota</taxon>
        <taxon>Gammaproteobacteria</taxon>
        <taxon>Alteromonadales</taxon>
        <taxon>Shewanellaceae</taxon>
        <taxon>Shewanella</taxon>
    </lineage>
</organism>
<dbReference type="InterPro" id="IPR020084">
    <property type="entry name" value="NUDIX_hydrolase_CS"/>
</dbReference>
<dbReference type="PROSITE" id="PS51462">
    <property type="entry name" value="NUDIX"/>
    <property type="match status" value="1"/>
</dbReference>
<dbReference type="CDD" id="cd02883">
    <property type="entry name" value="NUDIX_Hydrolase"/>
    <property type="match status" value="1"/>
</dbReference>